<feature type="compositionally biased region" description="Polar residues" evidence="1">
    <location>
        <begin position="162"/>
        <end position="175"/>
    </location>
</feature>
<gene>
    <name evidence="2" type="ORF">BLNAU_22067</name>
</gene>
<evidence type="ECO:0000313" key="2">
    <source>
        <dbReference type="EMBL" id="KAK2943025.1"/>
    </source>
</evidence>
<feature type="region of interest" description="Disordered" evidence="1">
    <location>
        <begin position="133"/>
        <end position="182"/>
    </location>
</feature>
<dbReference type="EMBL" id="JARBJD010000368">
    <property type="protein sequence ID" value="KAK2943025.1"/>
    <property type="molecule type" value="Genomic_DNA"/>
</dbReference>
<reference evidence="2 3" key="1">
    <citation type="journal article" date="2022" name="bioRxiv">
        <title>Genomics of Preaxostyla Flagellates Illuminates Evolutionary Transitions and the Path Towards Mitochondrial Loss.</title>
        <authorList>
            <person name="Novak L.V.F."/>
            <person name="Treitli S.C."/>
            <person name="Pyrih J."/>
            <person name="Halakuc P."/>
            <person name="Pipaliya S.V."/>
            <person name="Vacek V."/>
            <person name="Brzon O."/>
            <person name="Soukal P."/>
            <person name="Eme L."/>
            <person name="Dacks J.B."/>
            <person name="Karnkowska A."/>
            <person name="Elias M."/>
            <person name="Hampl V."/>
        </authorList>
    </citation>
    <scope>NUCLEOTIDE SEQUENCE [LARGE SCALE GENOMIC DNA]</scope>
    <source>
        <strain evidence="2">NAU3</strain>
        <tissue evidence="2">Gut</tissue>
    </source>
</reference>
<name>A0ABQ9WU56_9EUKA</name>
<feature type="compositionally biased region" description="Basic and acidic residues" evidence="1">
    <location>
        <begin position="138"/>
        <end position="147"/>
    </location>
</feature>
<keyword evidence="3" id="KW-1185">Reference proteome</keyword>
<evidence type="ECO:0000313" key="3">
    <source>
        <dbReference type="Proteomes" id="UP001281761"/>
    </source>
</evidence>
<comment type="caution">
    <text evidence="2">The sequence shown here is derived from an EMBL/GenBank/DDBJ whole genome shotgun (WGS) entry which is preliminary data.</text>
</comment>
<dbReference type="Proteomes" id="UP001281761">
    <property type="component" value="Unassembled WGS sequence"/>
</dbReference>
<organism evidence="2 3">
    <name type="scientific">Blattamonas nauphoetae</name>
    <dbReference type="NCBI Taxonomy" id="2049346"/>
    <lineage>
        <taxon>Eukaryota</taxon>
        <taxon>Metamonada</taxon>
        <taxon>Preaxostyla</taxon>
        <taxon>Oxymonadida</taxon>
        <taxon>Blattamonas</taxon>
    </lineage>
</organism>
<protein>
    <submittedName>
        <fullName evidence="2">Uncharacterized protein</fullName>
    </submittedName>
</protein>
<accession>A0ABQ9WU56</accession>
<proteinExistence type="predicted"/>
<evidence type="ECO:0000256" key="1">
    <source>
        <dbReference type="SAM" id="MobiDB-lite"/>
    </source>
</evidence>
<sequence length="182" mass="19917">MEGSHHSLDYFINNVTFTVTTPTVIHRCGRTPSIQLDIGRYSLRTPDRQRESGFVIADRHFSTPTVITVCVPLSMTNMNVSSAFLLGFALIKSWSDVVMDGCPLLPPSFIHYCIHSSHGCVLSEDSLFSESSLTSTKQGEKHEEGKCENVGVYKRGERETRGTGQKQGNGNTFTSAAELGGA</sequence>